<keyword evidence="2" id="KW-0812">Transmembrane</keyword>
<reference evidence="3 4" key="1">
    <citation type="submission" date="2019-12" db="EMBL/GenBank/DDBJ databases">
        <title>Whole genome sequencing of endophytic Actinobacterium Micromonospora sp. MPMI6T.</title>
        <authorList>
            <person name="Evv R."/>
            <person name="Podile A.R."/>
        </authorList>
    </citation>
    <scope>NUCLEOTIDE SEQUENCE [LARGE SCALE GENOMIC DNA]</scope>
    <source>
        <strain evidence="3 4">MPMI6</strain>
    </source>
</reference>
<sequence length="144" mass="14656">MQKYGKAIASAVFFVLTAVYAMLSGDHRIDPEEWVAVAIAATNAIGVYLVPLTPQFGWSKTLVAGLLAALQVAATVILGGIDPDEWLLILLAVGQALGVGWAPAVSDNGVSSGVRRNNRSAAGGSTQSGPAEGGSGRPPARTGN</sequence>
<evidence type="ECO:0000313" key="3">
    <source>
        <dbReference type="EMBL" id="MBO4207606.1"/>
    </source>
</evidence>
<protein>
    <recommendedName>
        <fullName evidence="5">SPW repeat-containing protein</fullName>
    </recommendedName>
</protein>
<feature type="region of interest" description="Disordered" evidence="1">
    <location>
        <begin position="112"/>
        <end position="144"/>
    </location>
</feature>
<feature type="transmembrane region" description="Helical" evidence="2">
    <location>
        <begin position="34"/>
        <end position="50"/>
    </location>
</feature>
<accession>A0ABS3VSV6</accession>
<dbReference type="RefSeq" id="WP_208814496.1">
    <property type="nucleotide sequence ID" value="NZ_WVUH01000134.1"/>
</dbReference>
<feature type="transmembrane region" description="Helical" evidence="2">
    <location>
        <begin position="62"/>
        <end position="81"/>
    </location>
</feature>
<feature type="transmembrane region" description="Helical" evidence="2">
    <location>
        <begin position="87"/>
        <end position="106"/>
    </location>
</feature>
<proteinExistence type="predicted"/>
<evidence type="ECO:0008006" key="5">
    <source>
        <dbReference type="Google" id="ProtNLM"/>
    </source>
</evidence>
<evidence type="ECO:0000256" key="1">
    <source>
        <dbReference type="SAM" id="MobiDB-lite"/>
    </source>
</evidence>
<keyword evidence="2" id="KW-0472">Membrane</keyword>
<dbReference type="Proteomes" id="UP000823521">
    <property type="component" value="Unassembled WGS sequence"/>
</dbReference>
<name>A0ABS3VSV6_MICEH</name>
<evidence type="ECO:0000256" key="2">
    <source>
        <dbReference type="SAM" id="Phobius"/>
    </source>
</evidence>
<evidence type="ECO:0000313" key="4">
    <source>
        <dbReference type="Proteomes" id="UP000823521"/>
    </source>
</evidence>
<keyword evidence="4" id="KW-1185">Reference proteome</keyword>
<keyword evidence="2" id="KW-1133">Transmembrane helix</keyword>
<comment type="caution">
    <text evidence="3">The sequence shown here is derived from an EMBL/GenBank/DDBJ whole genome shotgun (WGS) entry which is preliminary data.</text>
</comment>
<gene>
    <name evidence="3" type="ORF">GSF22_16570</name>
</gene>
<dbReference type="EMBL" id="WVUH01000134">
    <property type="protein sequence ID" value="MBO4207606.1"/>
    <property type="molecule type" value="Genomic_DNA"/>
</dbReference>
<organism evidence="3 4">
    <name type="scientific">Micromonospora echinofusca</name>
    <dbReference type="NCBI Taxonomy" id="47858"/>
    <lineage>
        <taxon>Bacteria</taxon>
        <taxon>Bacillati</taxon>
        <taxon>Actinomycetota</taxon>
        <taxon>Actinomycetes</taxon>
        <taxon>Micromonosporales</taxon>
        <taxon>Micromonosporaceae</taxon>
        <taxon>Micromonospora</taxon>
    </lineage>
</organism>
<feature type="compositionally biased region" description="Polar residues" evidence="1">
    <location>
        <begin position="112"/>
        <end position="129"/>
    </location>
</feature>